<feature type="compositionally biased region" description="Basic and acidic residues" evidence="9">
    <location>
        <begin position="42"/>
        <end position="97"/>
    </location>
</feature>
<comment type="subcellular location">
    <subcellularLocation>
        <location evidence="1 8">Nucleus</location>
        <location evidence="1 8">Nucleolus</location>
    </subcellularLocation>
</comment>
<dbReference type="CDD" id="cd02440">
    <property type="entry name" value="AdoMet_MTases"/>
    <property type="match status" value="1"/>
</dbReference>
<dbReference type="InterPro" id="IPR029063">
    <property type="entry name" value="SAM-dependent_MTases_sf"/>
</dbReference>
<dbReference type="InterPro" id="IPR007823">
    <property type="entry name" value="RRP8"/>
</dbReference>
<dbReference type="Pfam" id="PF05148">
    <property type="entry name" value="Methyltransf_8"/>
    <property type="match status" value="1"/>
</dbReference>
<dbReference type="EC" id="2.1.1.-" evidence="8"/>
<dbReference type="Proteomes" id="UP000327013">
    <property type="component" value="Unassembled WGS sequence"/>
</dbReference>
<proteinExistence type="inferred from homology"/>
<evidence type="ECO:0000256" key="8">
    <source>
        <dbReference type="RuleBase" id="RU365074"/>
    </source>
</evidence>
<dbReference type="FunFam" id="1.10.10.2150:FF:000001">
    <property type="entry name" value="Ribosomal RNA-processing protein 8"/>
    <property type="match status" value="1"/>
</dbReference>
<organism evidence="10 11">
    <name type="scientific">Carpinus fangiana</name>
    <dbReference type="NCBI Taxonomy" id="176857"/>
    <lineage>
        <taxon>Eukaryota</taxon>
        <taxon>Viridiplantae</taxon>
        <taxon>Streptophyta</taxon>
        <taxon>Embryophyta</taxon>
        <taxon>Tracheophyta</taxon>
        <taxon>Spermatophyta</taxon>
        <taxon>Magnoliopsida</taxon>
        <taxon>eudicotyledons</taxon>
        <taxon>Gunneridae</taxon>
        <taxon>Pentapetalae</taxon>
        <taxon>rosids</taxon>
        <taxon>fabids</taxon>
        <taxon>Fagales</taxon>
        <taxon>Betulaceae</taxon>
        <taxon>Carpinus</taxon>
    </lineage>
</organism>
<reference evidence="10 11" key="1">
    <citation type="submission" date="2019-06" db="EMBL/GenBank/DDBJ databases">
        <title>A chromosomal-level reference genome of Carpinus fangiana (Coryloideae, Betulaceae).</title>
        <authorList>
            <person name="Yang X."/>
            <person name="Wang Z."/>
            <person name="Zhang L."/>
            <person name="Hao G."/>
            <person name="Liu J."/>
            <person name="Yang Y."/>
        </authorList>
    </citation>
    <scope>NUCLEOTIDE SEQUENCE [LARGE SCALE GENOMIC DNA]</scope>
    <source>
        <strain evidence="10">Cfa_2016G</strain>
        <tissue evidence="10">Leaf</tissue>
    </source>
</reference>
<dbReference type="AlphaFoldDB" id="A0A5N6KYI3"/>
<dbReference type="Gene3D" id="3.40.50.150">
    <property type="entry name" value="Vaccinia Virus protein VP39"/>
    <property type="match status" value="1"/>
</dbReference>
<sequence length="447" mass="50300">MFAVPGWSLSPALLKKQADAEVTGDGASKKRKRKQVDSAEVSTRDIGDLYKQHVEKSVPKKEKAIEHSPKGNDESHTGKESKKVDGETARKVKKAADELPPVPPPAAAKLTPMQTAMRQKLIGARFRHLNQTLYTSPSAEASTLFDQNPAFFDEYHAGFRSQVESWPENPVDSFVREIQERAKVKVPYVKDKKNGGKKAVADPDTGLLPLPMTNGQCKVADLGCGDAALASKVSKLRLNVQVLSYDLAKPNKFVTKADIANLPLEDDSVNVTIFCLALMGTNWIDFIEEAWRVLHWKGELWIAEIKSRFGRVQNRRVEHSIGFKQKKRPSKQDLQRQKAQIDQIEEQELIHKVDEVPMNSEGTDVSAFVEVLRKRGFALQDETSVDLSNKMFVKMKFVKALPPLKGKMFKQDEPQRGGPMKKKNFIEKEKEEVDEPSVLKPCLYKIR</sequence>
<feature type="region of interest" description="Disordered" evidence="9">
    <location>
        <begin position="408"/>
        <end position="430"/>
    </location>
</feature>
<evidence type="ECO:0000256" key="6">
    <source>
        <dbReference type="ARBA" id="ARBA00022691"/>
    </source>
</evidence>
<comment type="caution">
    <text evidence="10">The sequence shown here is derived from an EMBL/GenBank/DDBJ whole genome shotgun (WGS) entry which is preliminary data.</text>
</comment>
<dbReference type="GO" id="GO:0016433">
    <property type="term" value="F:rRNA (adenine) methyltransferase activity"/>
    <property type="evidence" value="ECO:0007669"/>
    <property type="project" value="TreeGrafter"/>
</dbReference>
<feature type="region of interest" description="Disordered" evidence="9">
    <location>
        <begin position="1"/>
        <end position="108"/>
    </location>
</feature>
<evidence type="ECO:0000313" key="10">
    <source>
        <dbReference type="EMBL" id="KAB8349720.1"/>
    </source>
</evidence>
<dbReference type="PANTHER" id="PTHR12787">
    <property type="entry name" value="RIBOSOMAL RNA-PROCESSING PROTEIN 8"/>
    <property type="match status" value="1"/>
</dbReference>
<dbReference type="GO" id="GO:0042273">
    <property type="term" value="P:ribosomal large subunit biogenesis"/>
    <property type="evidence" value="ECO:0007669"/>
    <property type="project" value="TreeGrafter"/>
</dbReference>
<keyword evidence="6 8" id="KW-0949">S-adenosyl-L-methionine</keyword>
<comment type="function">
    <text evidence="8">Probable methyltransferase required to silence rDNA.</text>
</comment>
<dbReference type="Gene3D" id="1.10.10.2150">
    <property type="entry name" value="Ribosomal RNA-processing protein 8, N-terminal domain"/>
    <property type="match status" value="1"/>
</dbReference>
<keyword evidence="7 8" id="KW-0539">Nucleus</keyword>
<name>A0A5N6KYI3_9ROSI</name>
<evidence type="ECO:0000313" key="11">
    <source>
        <dbReference type="Proteomes" id="UP000327013"/>
    </source>
</evidence>
<keyword evidence="4 8" id="KW-0489">Methyltransferase</keyword>
<protein>
    <recommendedName>
        <fullName evidence="8">Ribosomal RNA-processing protein 8</fullName>
        <ecNumber evidence="8">2.1.1.-</ecNumber>
    </recommendedName>
</protein>
<dbReference type="InterPro" id="IPR042036">
    <property type="entry name" value="RRP8_N"/>
</dbReference>
<dbReference type="GO" id="GO:0005730">
    <property type="term" value="C:nucleolus"/>
    <property type="evidence" value="ECO:0007669"/>
    <property type="project" value="UniProtKB-SubCell"/>
</dbReference>
<accession>A0A5N6KYI3</accession>
<keyword evidence="3 8" id="KW-0698">rRNA processing</keyword>
<evidence type="ECO:0000256" key="5">
    <source>
        <dbReference type="ARBA" id="ARBA00022679"/>
    </source>
</evidence>
<evidence type="ECO:0000256" key="2">
    <source>
        <dbReference type="ARBA" id="ARBA00006301"/>
    </source>
</evidence>
<evidence type="ECO:0000256" key="9">
    <source>
        <dbReference type="SAM" id="MobiDB-lite"/>
    </source>
</evidence>
<gene>
    <name evidence="10" type="ORF">FH972_023735</name>
</gene>
<dbReference type="PANTHER" id="PTHR12787:SF0">
    <property type="entry name" value="RIBOSOMAL RNA-PROCESSING PROTEIN 8"/>
    <property type="match status" value="1"/>
</dbReference>
<keyword evidence="5 8" id="KW-0808">Transferase</keyword>
<comment type="similarity">
    <text evidence="2 8">Belongs to the methyltransferase superfamily. RRP8 family.</text>
</comment>
<dbReference type="OrthoDB" id="10258825at2759"/>
<dbReference type="SUPFAM" id="SSF53335">
    <property type="entry name" value="S-adenosyl-L-methionine-dependent methyltransferases"/>
    <property type="match status" value="1"/>
</dbReference>
<evidence type="ECO:0000256" key="7">
    <source>
        <dbReference type="ARBA" id="ARBA00023242"/>
    </source>
</evidence>
<keyword evidence="11" id="KW-1185">Reference proteome</keyword>
<evidence type="ECO:0000256" key="1">
    <source>
        <dbReference type="ARBA" id="ARBA00004604"/>
    </source>
</evidence>
<evidence type="ECO:0000256" key="4">
    <source>
        <dbReference type="ARBA" id="ARBA00022603"/>
    </source>
</evidence>
<evidence type="ECO:0000256" key="3">
    <source>
        <dbReference type="ARBA" id="ARBA00022552"/>
    </source>
</evidence>
<dbReference type="EMBL" id="VIBQ01000014">
    <property type="protein sequence ID" value="KAB8349720.1"/>
    <property type="molecule type" value="Genomic_DNA"/>
</dbReference>